<keyword evidence="2 5" id="KW-0378">Hydrolase</keyword>
<protein>
    <submittedName>
        <fullName evidence="7">Patatin</fullName>
    </submittedName>
</protein>
<feature type="active site" description="Proton acceptor" evidence="5">
    <location>
        <position position="163"/>
    </location>
</feature>
<name>B1I5C7_DESAP</name>
<comment type="caution">
    <text evidence="5">Lacks conserved residue(s) required for the propagation of feature annotation.</text>
</comment>
<evidence type="ECO:0000256" key="5">
    <source>
        <dbReference type="PROSITE-ProRule" id="PRU01161"/>
    </source>
</evidence>
<feature type="short sequence motif" description="GXGXXG" evidence="5">
    <location>
        <begin position="19"/>
        <end position="24"/>
    </location>
</feature>
<feature type="active site" description="Nucleophile" evidence="5">
    <location>
        <position position="48"/>
    </location>
</feature>
<evidence type="ECO:0000256" key="1">
    <source>
        <dbReference type="ARBA" id="ARBA00006636"/>
    </source>
</evidence>
<keyword evidence="4 5" id="KW-0443">Lipid metabolism</keyword>
<dbReference type="PANTHER" id="PTHR14226">
    <property type="entry name" value="NEUROPATHY TARGET ESTERASE/SWISS CHEESE D.MELANOGASTER"/>
    <property type="match status" value="1"/>
</dbReference>
<dbReference type="InterPro" id="IPR016035">
    <property type="entry name" value="Acyl_Trfase/lysoPLipase"/>
</dbReference>
<reference evidence="7 8" key="2">
    <citation type="journal article" date="2008" name="Science">
        <title>Environmental genomics reveals a single-species ecosystem deep within Earth.</title>
        <authorList>
            <person name="Chivian D."/>
            <person name="Brodie E.L."/>
            <person name="Alm E.J."/>
            <person name="Culley D.E."/>
            <person name="Dehal P.S."/>
            <person name="Desantis T.Z."/>
            <person name="Gihring T.M."/>
            <person name="Lapidus A."/>
            <person name="Lin L.H."/>
            <person name="Lowry S.R."/>
            <person name="Moser D.P."/>
            <person name="Richardson P.M."/>
            <person name="Southam G."/>
            <person name="Wanger G."/>
            <person name="Pratt L.M."/>
            <person name="Andersen G.L."/>
            <person name="Hazen T.C."/>
            <person name="Brockman F.J."/>
            <person name="Arkin A.P."/>
            <person name="Onstott T.C."/>
        </authorList>
    </citation>
    <scope>NUCLEOTIDE SEQUENCE [LARGE SCALE GENOMIC DNA]</scope>
    <source>
        <strain evidence="7 8">MP104C</strain>
    </source>
</reference>
<dbReference type="PROSITE" id="PS51635">
    <property type="entry name" value="PNPLA"/>
    <property type="match status" value="1"/>
</dbReference>
<dbReference type="InterPro" id="IPR001423">
    <property type="entry name" value="LysoPLipase_patatin_CS"/>
</dbReference>
<dbReference type="HOGENOM" id="CLU_047251_2_0_9"/>
<evidence type="ECO:0000313" key="7">
    <source>
        <dbReference type="EMBL" id="ACA60224.1"/>
    </source>
</evidence>
<feature type="short sequence motif" description="GXSXG" evidence="5">
    <location>
        <begin position="46"/>
        <end position="50"/>
    </location>
</feature>
<keyword evidence="3 5" id="KW-0442">Lipid degradation</keyword>
<dbReference type="OrthoDB" id="9770965at2"/>
<dbReference type="KEGG" id="dau:Daud_1726"/>
<evidence type="ECO:0000259" key="6">
    <source>
        <dbReference type="PROSITE" id="PS51635"/>
    </source>
</evidence>
<dbReference type="EMBL" id="CP000860">
    <property type="protein sequence ID" value="ACA60224.1"/>
    <property type="molecule type" value="Genomic_DNA"/>
</dbReference>
<dbReference type="Proteomes" id="UP000008544">
    <property type="component" value="Chromosome"/>
</dbReference>
<dbReference type="GO" id="GO:0004622">
    <property type="term" value="F:phosphatidylcholine lysophospholipase activity"/>
    <property type="evidence" value="ECO:0007669"/>
    <property type="project" value="InterPro"/>
</dbReference>
<dbReference type="InterPro" id="IPR050301">
    <property type="entry name" value="NTE"/>
</dbReference>
<accession>B1I5C7</accession>
<dbReference type="Pfam" id="PF01734">
    <property type="entry name" value="Patatin"/>
    <property type="match status" value="1"/>
</dbReference>
<comment type="similarity">
    <text evidence="1">Belongs to the NTE family.</text>
</comment>
<dbReference type="GO" id="GO:0016042">
    <property type="term" value="P:lipid catabolic process"/>
    <property type="evidence" value="ECO:0007669"/>
    <property type="project" value="UniProtKB-UniRule"/>
</dbReference>
<dbReference type="AlphaFoldDB" id="B1I5C7"/>
<sequence>MEERRTVEERPRIGLALGGGGARGYAHLGVLKAFREANIPIDVIAGTSMGAVVGAAYASGYRIDELIDMALQIRWRRLVSLADPTIPRQGVIAGNRLEKYFDALTMGREFNQLEKTLIVVAADIATGEEVRINSGPVARALRASTAVPGIFCPVKSGRRILVDGSVTSPVPLAAAAEAGAAVVVAVDVCSPVDRTDVLVQAWKCWKEMPSKKAYRLTGAPGFWRFLKPVLPESVNIVSRSLDLYDRYVNTSPRVTPSVRRWLLRPAVEDVRWYEFHRVRECIQAGEAVGRQAADQIKALLKTEDLAGGAGH</sequence>
<dbReference type="RefSeq" id="WP_012302805.1">
    <property type="nucleotide sequence ID" value="NC_010424.1"/>
</dbReference>
<dbReference type="eggNOG" id="COG1752">
    <property type="taxonomic scope" value="Bacteria"/>
</dbReference>
<dbReference type="PROSITE" id="PS01237">
    <property type="entry name" value="UPF0028"/>
    <property type="match status" value="1"/>
</dbReference>
<dbReference type="InterPro" id="IPR002641">
    <property type="entry name" value="PNPLA_dom"/>
</dbReference>
<dbReference type="Gene3D" id="3.40.1090.10">
    <property type="entry name" value="Cytosolic phospholipase A2 catalytic domain"/>
    <property type="match status" value="2"/>
</dbReference>
<proteinExistence type="inferred from homology"/>
<dbReference type="GO" id="GO:0046470">
    <property type="term" value="P:phosphatidylcholine metabolic process"/>
    <property type="evidence" value="ECO:0007669"/>
    <property type="project" value="InterPro"/>
</dbReference>
<evidence type="ECO:0000256" key="4">
    <source>
        <dbReference type="ARBA" id="ARBA00023098"/>
    </source>
</evidence>
<organism evidence="7 8">
    <name type="scientific">Desulforudis audaxviator (strain MP104C)</name>
    <dbReference type="NCBI Taxonomy" id="477974"/>
    <lineage>
        <taxon>Bacteria</taxon>
        <taxon>Bacillati</taxon>
        <taxon>Bacillota</taxon>
        <taxon>Clostridia</taxon>
        <taxon>Thermoanaerobacterales</taxon>
        <taxon>Candidatus Desulforudaceae</taxon>
        <taxon>Candidatus Desulforudis</taxon>
    </lineage>
</organism>
<feature type="domain" description="PNPLA" evidence="6">
    <location>
        <begin position="15"/>
        <end position="176"/>
    </location>
</feature>
<evidence type="ECO:0000256" key="2">
    <source>
        <dbReference type="ARBA" id="ARBA00022801"/>
    </source>
</evidence>
<dbReference type="SUPFAM" id="SSF52151">
    <property type="entry name" value="FabD/lysophospholipase-like"/>
    <property type="match status" value="1"/>
</dbReference>
<keyword evidence="8" id="KW-1185">Reference proteome</keyword>
<dbReference type="PANTHER" id="PTHR14226:SF76">
    <property type="entry name" value="NTE FAMILY PROTEIN RSSA"/>
    <property type="match status" value="1"/>
</dbReference>
<evidence type="ECO:0000313" key="8">
    <source>
        <dbReference type="Proteomes" id="UP000008544"/>
    </source>
</evidence>
<gene>
    <name evidence="7" type="ordered locus">Daud_1726</name>
</gene>
<evidence type="ECO:0000256" key="3">
    <source>
        <dbReference type="ARBA" id="ARBA00022963"/>
    </source>
</evidence>
<reference evidence="8" key="1">
    <citation type="submission" date="2007-10" db="EMBL/GenBank/DDBJ databases">
        <title>Complete sequence of chromosome of Desulforudis audaxviator MP104C.</title>
        <authorList>
            <person name="Copeland A."/>
            <person name="Lucas S."/>
            <person name="Lapidus A."/>
            <person name="Barry K."/>
            <person name="Glavina del Rio T."/>
            <person name="Dalin E."/>
            <person name="Tice H."/>
            <person name="Bruce D."/>
            <person name="Pitluck S."/>
            <person name="Lowry S.R."/>
            <person name="Larimer F."/>
            <person name="Land M.L."/>
            <person name="Hauser L."/>
            <person name="Kyrpides N."/>
            <person name="Ivanova N.N."/>
            <person name="Richardson P."/>
        </authorList>
    </citation>
    <scope>NUCLEOTIDE SEQUENCE [LARGE SCALE GENOMIC DNA]</scope>
    <source>
        <strain evidence="8">MP104C</strain>
    </source>
</reference>
<dbReference type="STRING" id="477974.Daud_1726"/>